<keyword evidence="2" id="KW-1185">Reference proteome</keyword>
<dbReference type="Proteomes" id="UP000727407">
    <property type="component" value="Unassembled WGS sequence"/>
</dbReference>
<dbReference type="EMBL" id="QNUK01000075">
    <property type="protein sequence ID" value="KAF5903312.1"/>
    <property type="molecule type" value="Genomic_DNA"/>
</dbReference>
<organism evidence="1 2">
    <name type="scientific">Clarias magur</name>
    <name type="common">Asian catfish</name>
    <name type="synonym">Macropteronotus magur</name>
    <dbReference type="NCBI Taxonomy" id="1594786"/>
    <lineage>
        <taxon>Eukaryota</taxon>
        <taxon>Metazoa</taxon>
        <taxon>Chordata</taxon>
        <taxon>Craniata</taxon>
        <taxon>Vertebrata</taxon>
        <taxon>Euteleostomi</taxon>
        <taxon>Actinopterygii</taxon>
        <taxon>Neopterygii</taxon>
        <taxon>Teleostei</taxon>
        <taxon>Ostariophysi</taxon>
        <taxon>Siluriformes</taxon>
        <taxon>Clariidae</taxon>
        <taxon>Clarias</taxon>
    </lineage>
</organism>
<name>A0A8J4UPC7_CLAMG</name>
<sequence length="69" mass="7913">MSVSKKYRTIQNQSSKDLKLGKVKAWKAVTRALFFLLKRRRLVSKACSECGHAQSALIPPHEALRHHQE</sequence>
<protein>
    <submittedName>
        <fullName evidence="1">Uncharacterized protein</fullName>
    </submittedName>
</protein>
<dbReference type="AlphaFoldDB" id="A0A8J4UPC7"/>
<evidence type="ECO:0000313" key="2">
    <source>
        <dbReference type="Proteomes" id="UP000727407"/>
    </source>
</evidence>
<comment type="caution">
    <text evidence="1">The sequence shown here is derived from an EMBL/GenBank/DDBJ whole genome shotgun (WGS) entry which is preliminary data.</text>
</comment>
<gene>
    <name evidence="1" type="ORF">DAT39_006957</name>
</gene>
<reference evidence="1" key="1">
    <citation type="submission" date="2020-07" db="EMBL/GenBank/DDBJ databases">
        <title>Clarias magur genome sequencing, assembly and annotation.</title>
        <authorList>
            <person name="Kushwaha B."/>
            <person name="Kumar R."/>
            <person name="Das P."/>
            <person name="Joshi C.G."/>
            <person name="Kumar D."/>
            <person name="Nagpure N.S."/>
            <person name="Pandey M."/>
            <person name="Agarwal S."/>
            <person name="Srivastava S."/>
            <person name="Singh M."/>
            <person name="Sahoo L."/>
            <person name="Jayasankar P."/>
            <person name="Meher P.K."/>
            <person name="Koringa P.G."/>
            <person name="Iquebal M.A."/>
            <person name="Das S.P."/>
            <person name="Bit A."/>
            <person name="Patnaik S."/>
            <person name="Patel N."/>
            <person name="Shah T.M."/>
            <person name="Hinsu A."/>
            <person name="Jena J.K."/>
        </authorList>
    </citation>
    <scope>NUCLEOTIDE SEQUENCE</scope>
    <source>
        <strain evidence="1">CIFAMagur01</strain>
        <tissue evidence="1">Testis</tissue>
    </source>
</reference>
<accession>A0A8J4UPC7</accession>
<evidence type="ECO:0000313" key="1">
    <source>
        <dbReference type="EMBL" id="KAF5903312.1"/>
    </source>
</evidence>
<proteinExistence type="predicted"/>